<feature type="domain" description="DUF6450" evidence="2">
    <location>
        <begin position="32"/>
        <end position="95"/>
    </location>
</feature>
<evidence type="ECO:0000256" key="1">
    <source>
        <dbReference type="SAM" id="MobiDB-lite"/>
    </source>
</evidence>
<organism evidence="3 4">
    <name type="scientific">Cyanophage S-SSM2</name>
    <dbReference type="NCBI Taxonomy" id="536464"/>
    <lineage>
        <taxon>Viruses</taxon>
        <taxon>Duplodnaviria</taxon>
        <taxon>Heunggongvirae</taxon>
        <taxon>Uroviricota</taxon>
        <taxon>Caudoviricetes</taxon>
        <taxon>Pantevenvirales</taxon>
        <taxon>Kyanoviridae</taxon>
        <taxon>Ahtivirus</taxon>
        <taxon>Ahtivirus sagseatwo</taxon>
    </lineage>
</organism>
<protein>
    <recommendedName>
        <fullName evidence="2">DUF6450 domain-containing protein</fullName>
    </recommendedName>
</protein>
<feature type="compositionally biased region" description="Basic and acidic residues" evidence="1">
    <location>
        <begin position="93"/>
        <end position="113"/>
    </location>
</feature>
<sequence length="113" mass="12346">MSRNITSAKRGNLTMTVTPQQPPKENKKSGPKFDWADEGLSALVRVAILSWSAAILTLNYVTVPGIPQKNIDPTFIASVFTGTLATFGVQAAKKKDDREEPEVKKESKKDGDK</sequence>
<name>M4SM04_9CAUD</name>
<feature type="region of interest" description="Disordered" evidence="1">
    <location>
        <begin position="90"/>
        <end position="113"/>
    </location>
</feature>
<dbReference type="EMBL" id="JF974292">
    <property type="protein sequence ID" value="AGH57402.1"/>
    <property type="molecule type" value="Genomic_DNA"/>
</dbReference>
<proteinExistence type="predicted"/>
<evidence type="ECO:0000259" key="2">
    <source>
        <dbReference type="Pfam" id="PF20048"/>
    </source>
</evidence>
<evidence type="ECO:0000313" key="3">
    <source>
        <dbReference type="EMBL" id="AGH57402.1"/>
    </source>
</evidence>
<dbReference type="Proteomes" id="UP000225134">
    <property type="component" value="Segment"/>
</dbReference>
<accession>M4SM04</accession>
<feature type="region of interest" description="Disordered" evidence="1">
    <location>
        <begin position="1"/>
        <end position="33"/>
    </location>
</feature>
<dbReference type="Pfam" id="PF20048">
    <property type="entry name" value="DUF6450"/>
    <property type="match status" value="1"/>
</dbReference>
<reference evidence="3 4" key="1">
    <citation type="submission" date="2010-11" db="EMBL/GenBank/DDBJ databases">
        <title>The Genome Sequence of Cyanophage S-SSM2.</title>
        <authorList>
            <consortium name="The Broad Institute Genome Sequencing Platform"/>
            <person name="Henn M.R."/>
            <person name="Sullivan M.S."/>
            <person name="Osburne M.S."/>
            <person name="Levin J."/>
            <person name="Malboeuf C."/>
            <person name="Casali M."/>
            <person name="Russ C."/>
            <person name="Lennon N."/>
            <person name="Chapman S.B."/>
            <person name="Erlich R."/>
            <person name="Young S.K."/>
            <person name="Yandava C."/>
            <person name="Zeng Q."/>
            <person name="Alvarado L."/>
            <person name="Anderson S."/>
            <person name="Berlin A."/>
            <person name="Chen Z."/>
            <person name="Freedman E."/>
            <person name="Gellesch M."/>
            <person name="Goldberg J."/>
            <person name="Green L."/>
            <person name="Griggs A."/>
            <person name="Gujja S."/>
            <person name="Heilman E.R."/>
            <person name="Heiman D."/>
            <person name="Hollinger A."/>
            <person name="Howarth C."/>
            <person name="Larson L."/>
            <person name="Mehta T."/>
            <person name="Pearson M."/>
            <person name="Roberts A."/>
            <person name="Ryan E."/>
            <person name="Saif S."/>
            <person name="Shea T."/>
            <person name="Shenoy N."/>
            <person name="Sisk P."/>
            <person name="Stolte C."/>
            <person name="Sykes S."/>
            <person name="White J."/>
            <person name="Yu Q."/>
            <person name="Coleman M.L."/>
            <person name="Huang K.H."/>
            <person name="Weigele P.R."/>
            <person name="DeFrancesco A.S."/>
            <person name="Kern S.E."/>
            <person name="Thompson L.R."/>
            <person name="Fu R."/>
            <person name="Hombeck B."/>
            <person name="Chisholm S.W."/>
            <person name="Haas B."/>
            <person name="Nusbaum C."/>
            <person name="Birren B."/>
        </authorList>
    </citation>
    <scope>NUCLEOTIDE SEQUENCE [LARGE SCALE GENOMIC DNA]</scope>
    <source>
        <strain evidence="3 4">S-SSM2</strain>
    </source>
</reference>
<dbReference type="InterPro" id="IPR045610">
    <property type="entry name" value="DUF6450"/>
</dbReference>
<gene>
    <name evidence="3" type="ORF">CPLG_00148</name>
</gene>
<feature type="compositionally biased region" description="Polar residues" evidence="1">
    <location>
        <begin position="1"/>
        <end position="19"/>
    </location>
</feature>
<evidence type="ECO:0000313" key="4">
    <source>
        <dbReference type="Proteomes" id="UP000225134"/>
    </source>
</evidence>